<dbReference type="RefSeq" id="WP_252446524.1">
    <property type="nucleotide sequence ID" value="NZ_JAGSOV010000101.1"/>
</dbReference>
<name>A0ABT1AD52_9PSEU</name>
<proteinExistence type="predicted"/>
<evidence type="ECO:0000313" key="1">
    <source>
        <dbReference type="EMBL" id="MCO1660991.1"/>
    </source>
</evidence>
<organism evidence="1 2">
    <name type="scientific">Pseudonocardia humida</name>
    <dbReference type="NCBI Taxonomy" id="2800819"/>
    <lineage>
        <taxon>Bacteria</taxon>
        <taxon>Bacillati</taxon>
        <taxon>Actinomycetota</taxon>
        <taxon>Actinomycetes</taxon>
        <taxon>Pseudonocardiales</taxon>
        <taxon>Pseudonocardiaceae</taxon>
        <taxon>Pseudonocardia</taxon>
    </lineage>
</organism>
<reference evidence="1" key="1">
    <citation type="submission" date="2021-04" db="EMBL/GenBank/DDBJ databases">
        <title>Pseudonocardia sp. nov., isolated from sandy soil of mangrove forest.</title>
        <authorList>
            <person name="Zan Z."/>
            <person name="Huang R."/>
            <person name="Liu W."/>
        </authorList>
    </citation>
    <scope>NUCLEOTIDE SEQUENCE</scope>
    <source>
        <strain evidence="1">S2-4</strain>
    </source>
</reference>
<evidence type="ECO:0000313" key="2">
    <source>
        <dbReference type="Proteomes" id="UP001165283"/>
    </source>
</evidence>
<dbReference type="EMBL" id="JAGSOV010000101">
    <property type="protein sequence ID" value="MCO1660991.1"/>
    <property type="molecule type" value="Genomic_DNA"/>
</dbReference>
<sequence length="120" mass="13235">MLDLEAPAVAEALMPSRSQLAQFRGLSYRGRTLVELLPAVPIFCTQSAWCRPVSVAPCSRPTWAARRARADRRSSRIAQNRAINVDLAEQYTGHALAALREVVRAERPADLSVEAFKAFA</sequence>
<protein>
    <submittedName>
        <fullName evidence="1">Uncharacterized protein</fullName>
    </submittedName>
</protein>
<gene>
    <name evidence="1" type="ORF">KDL28_38690</name>
</gene>
<keyword evidence="2" id="KW-1185">Reference proteome</keyword>
<accession>A0ABT1AD52</accession>
<comment type="caution">
    <text evidence="1">The sequence shown here is derived from an EMBL/GenBank/DDBJ whole genome shotgun (WGS) entry which is preliminary data.</text>
</comment>
<dbReference type="Proteomes" id="UP001165283">
    <property type="component" value="Unassembled WGS sequence"/>
</dbReference>